<organism evidence="2 3">
    <name type="scientific">Colletotrichum musicola</name>
    <dbReference type="NCBI Taxonomy" id="2175873"/>
    <lineage>
        <taxon>Eukaryota</taxon>
        <taxon>Fungi</taxon>
        <taxon>Dikarya</taxon>
        <taxon>Ascomycota</taxon>
        <taxon>Pezizomycotina</taxon>
        <taxon>Sordariomycetes</taxon>
        <taxon>Hypocreomycetidae</taxon>
        <taxon>Glomerellales</taxon>
        <taxon>Glomerellaceae</taxon>
        <taxon>Colletotrichum</taxon>
        <taxon>Colletotrichum orchidearum species complex</taxon>
    </lineage>
</organism>
<feature type="region of interest" description="Disordered" evidence="1">
    <location>
        <begin position="84"/>
        <end position="105"/>
    </location>
</feature>
<sequence length="242" mass="27250">MCGLLHREAFAACGMLRDCLVVIGHLDMVVVRCYPRPEDPAVRVHYALRRRCLARTLHPAALPTMLQLVYIYAAHNRKLASASNTKSLAEQSLSNRTGRWPTSRTRCTTRPVLQEVLAPRYPGRRRRREGRDDRGAVLLRRSMMLAEGTEPIAARPFSRLRPQMAASHLPGLIALPGLMRYTDCAYWFVPPAGLRFCTGTTKVGGRPTASSTPGEHEIRSGSYRRTDFWCHYRCPALTSSIF</sequence>
<dbReference type="Proteomes" id="UP000639643">
    <property type="component" value="Unassembled WGS sequence"/>
</dbReference>
<evidence type="ECO:0000256" key="1">
    <source>
        <dbReference type="SAM" id="MobiDB-lite"/>
    </source>
</evidence>
<comment type="caution">
    <text evidence="2">The sequence shown here is derived from an EMBL/GenBank/DDBJ whole genome shotgun (WGS) entry which is preliminary data.</text>
</comment>
<evidence type="ECO:0000313" key="2">
    <source>
        <dbReference type="EMBL" id="KAF6835258.1"/>
    </source>
</evidence>
<name>A0A8H6KQ03_9PEZI</name>
<keyword evidence="3" id="KW-1185">Reference proteome</keyword>
<reference evidence="2" key="1">
    <citation type="journal article" date="2020" name="Phytopathology">
        <title>Genome Sequence Resources of Colletotrichum truncatum, C. plurivorum, C. musicola, and C. sojae: Four Species Pathogenic to Soybean (Glycine max).</title>
        <authorList>
            <person name="Rogerio F."/>
            <person name="Boufleur T.R."/>
            <person name="Ciampi-Guillardi M."/>
            <person name="Sukno S.A."/>
            <person name="Thon M.R."/>
            <person name="Massola Junior N.S."/>
            <person name="Baroncelli R."/>
        </authorList>
    </citation>
    <scope>NUCLEOTIDE SEQUENCE</scope>
    <source>
        <strain evidence="2">LFN0074</strain>
    </source>
</reference>
<protein>
    <submittedName>
        <fullName evidence="2">Uncharacterized protein</fullName>
    </submittedName>
</protein>
<dbReference type="AlphaFoldDB" id="A0A8H6KQ03"/>
<dbReference type="EMBL" id="WIGM01000180">
    <property type="protein sequence ID" value="KAF6835258.1"/>
    <property type="molecule type" value="Genomic_DNA"/>
</dbReference>
<accession>A0A8H6KQ03</accession>
<evidence type="ECO:0000313" key="3">
    <source>
        <dbReference type="Proteomes" id="UP000639643"/>
    </source>
</evidence>
<proteinExistence type="predicted"/>
<gene>
    <name evidence="2" type="ORF">CMUS01_05829</name>
</gene>